<name>A0A1Y2EJN5_9PEZI</name>
<dbReference type="AlphaFoldDB" id="A0A1Y2EJN5"/>
<reference evidence="1 2" key="1">
    <citation type="submission" date="2016-07" db="EMBL/GenBank/DDBJ databases">
        <title>Pervasive Adenine N6-methylation of Active Genes in Fungi.</title>
        <authorList>
            <consortium name="DOE Joint Genome Institute"/>
            <person name="Mondo S.J."/>
            <person name="Dannebaum R.O."/>
            <person name="Kuo R.C."/>
            <person name="Labutti K."/>
            <person name="Haridas S."/>
            <person name="Kuo A."/>
            <person name="Salamov A."/>
            <person name="Ahrendt S.R."/>
            <person name="Lipzen A."/>
            <person name="Sullivan W."/>
            <person name="Andreopoulos W.B."/>
            <person name="Clum A."/>
            <person name="Lindquist E."/>
            <person name="Daum C."/>
            <person name="Ramamoorthy G.K."/>
            <person name="Gryganskyi A."/>
            <person name="Culley D."/>
            <person name="Magnuson J.K."/>
            <person name="James T.Y."/>
            <person name="O'Malley M.A."/>
            <person name="Stajich J.E."/>
            <person name="Spatafora J.W."/>
            <person name="Visel A."/>
            <person name="Grigoriev I.V."/>
        </authorList>
    </citation>
    <scope>NUCLEOTIDE SEQUENCE [LARGE SCALE GENOMIC DNA]</scope>
    <source>
        <strain evidence="1 2">CBS 129021</strain>
    </source>
</reference>
<evidence type="ECO:0000313" key="1">
    <source>
        <dbReference type="EMBL" id="ORY71772.1"/>
    </source>
</evidence>
<dbReference type="GeneID" id="63770296"/>
<organism evidence="1 2">
    <name type="scientific">Pseudomassariella vexata</name>
    <dbReference type="NCBI Taxonomy" id="1141098"/>
    <lineage>
        <taxon>Eukaryota</taxon>
        <taxon>Fungi</taxon>
        <taxon>Dikarya</taxon>
        <taxon>Ascomycota</taxon>
        <taxon>Pezizomycotina</taxon>
        <taxon>Sordariomycetes</taxon>
        <taxon>Xylariomycetidae</taxon>
        <taxon>Amphisphaeriales</taxon>
        <taxon>Pseudomassariaceae</taxon>
        <taxon>Pseudomassariella</taxon>
    </lineage>
</organism>
<dbReference type="RefSeq" id="XP_040721364.1">
    <property type="nucleotide sequence ID" value="XM_040854084.1"/>
</dbReference>
<dbReference type="EMBL" id="MCFJ01000001">
    <property type="protein sequence ID" value="ORY71772.1"/>
    <property type="molecule type" value="Genomic_DNA"/>
</dbReference>
<evidence type="ECO:0000313" key="2">
    <source>
        <dbReference type="Proteomes" id="UP000193689"/>
    </source>
</evidence>
<protein>
    <submittedName>
        <fullName evidence="1">Uncharacterized protein</fullName>
    </submittedName>
</protein>
<dbReference type="InParanoid" id="A0A1Y2EJN5"/>
<proteinExistence type="predicted"/>
<accession>A0A1Y2EJN5</accession>
<dbReference type="Proteomes" id="UP000193689">
    <property type="component" value="Unassembled WGS sequence"/>
</dbReference>
<sequence>MDILLKDYISRSRSQKAFHDKSGSTQRKLLANSRHNKFCQSRKERMQETARFVYTGRLPAVHNGCVQRQCQLRAYNHPSSPGPSTEIYGRRKGLQGLPVCSGVVFSGAVFHEGPERMSLSLSAHADSNATTTYSNLPCRCNFFDAACSKSGKDTRATIVTQEDSVAMKSFFTTWFRPWFQLRDPDSC</sequence>
<gene>
    <name evidence="1" type="ORF">BCR38DRAFT_19906</name>
</gene>
<comment type="caution">
    <text evidence="1">The sequence shown here is derived from an EMBL/GenBank/DDBJ whole genome shotgun (WGS) entry which is preliminary data.</text>
</comment>
<keyword evidence="2" id="KW-1185">Reference proteome</keyword>